<dbReference type="OrthoDB" id="44512at2"/>
<feature type="domain" description="PEGA" evidence="1">
    <location>
        <begin position="230"/>
        <end position="292"/>
    </location>
</feature>
<sequence length="473" mass="53594">MRENMKLGSLLKLAFLLIALFSDLAFSLTVYAPKGSMVYYNDKFVGVVQKDSISFNAEFPGTLKVVKPGFVPFEKTLTDDATVTVELSLPSFLNLKVTPKNARVFVNGQLVEVDTFNGTARLQINSGVHEIKAEAPGYATKTLRVEINPYEEKDLEITLKRTVTLKLVSEKNIDNAILGGMLINLPSTIEVEPGKYKLYLPNIFLKSIQEIEVPFLDEYVYKVDSTQMFKLIIDGSPAGAYAWISGQIWKLPTTIVLPENSYDIRIFSQNYEDYETKVELRKDTKIFYNLKPKLEVSQRTVNNNYVIEYDGYVRDRVVVKPWFTTIKDNAGNIVWYGFSDGSLKNLPKTVPILISKDMICMVGTTIFKGPTILQVASGTNILVFDNRRAKSEERIQVEGPTVIDTEDRVLVNVYSKDVCEVYWDDEFIGNTPIYFFVTSAGKHKLTFVRNGLKVNEQIVDAKQGQLNEFRQSF</sequence>
<dbReference type="KEGG" id="fng:JM64_02990"/>
<evidence type="ECO:0000259" key="1">
    <source>
        <dbReference type="Pfam" id="PF08308"/>
    </source>
</evidence>
<dbReference type="AlphaFoldDB" id="A0A172T289"/>
<dbReference type="Proteomes" id="UP000077096">
    <property type="component" value="Chromosome"/>
</dbReference>
<protein>
    <recommendedName>
        <fullName evidence="1">PEGA domain-containing protein</fullName>
    </recommendedName>
</protein>
<evidence type="ECO:0000313" key="2">
    <source>
        <dbReference type="EMBL" id="ANE41072.1"/>
    </source>
</evidence>
<organism evidence="2 3">
    <name type="scientific">Fervidobacterium pennivorans</name>
    <dbReference type="NCBI Taxonomy" id="93466"/>
    <lineage>
        <taxon>Bacteria</taxon>
        <taxon>Thermotogati</taxon>
        <taxon>Thermotogota</taxon>
        <taxon>Thermotogae</taxon>
        <taxon>Thermotogales</taxon>
        <taxon>Fervidobacteriaceae</taxon>
        <taxon>Fervidobacterium</taxon>
    </lineage>
</organism>
<dbReference type="PATRIC" id="fig|93466.3.peg.649"/>
<name>A0A172T289_FERPE</name>
<gene>
    <name evidence="2" type="ORF">JM64_02990</name>
</gene>
<reference evidence="2 3" key="1">
    <citation type="submission" date="2014-08" db="EMBL/GenBank/DDBJ databases">
        <title>Fervidobacterium pennivorans DYC genome.</title>
        <authorList>
            <person name="Wushke S."/>
        </authorList>
    </citation>
    <scope>NUCLEOTIDE SEQUENCE [LARGE SCALE GENOMIC DNA]</scope>
    <source>
        <strain evidence="2 3">DYC</strain>
    </source>
</reference>
<dbReference type="EMBL" id="CP011393">
    <property type="protein sequence ID" value="ANE41072.1"/>
    <property type="molecule type" value="Genomic_DNA"/>
</dbReference>
<accession>A0A172T289</accession>
<dbReference type="PANTHER" id="PTHR36194:SF1">
    <property type="entry name" value="S-LAYER-LIKE PROTEIN"/>
    <property type="match status" value="1"/>
</dbReference>
<dbReference type="Pfam" id="PF08308">
    <property type="entry name" value="PEGA"/>
    <property type="match status" value="1"/>
</dbReference>
<proteinExistence type="predicted"/>
<evidence type="ECO:0000313" key="3">
    <source>
        <dbReference type="Proteomes" id="UP000077096"/>
    </source>
</evidence>
<dbReference type="PANTHER" id="PTHR36194">
    <property type="entry name" value="S-LAYER-LIKE PROTEIN"/>
    <property type="match status" value="1"/>
</dbReference>
<dbReference type="InterPro" id="IPR013229">
    <property type="entry name" value="PEGA"/>
</dbReference>